<name>A0ACC1P712_9PEZI</name>
<evidence type="ECO:0000313" key="2">
    <source>
        <dbReference type="Proteomes" id="UP001143856"/>
    </source>
</evidence>
<evidence type="ECO:0000313" key="1">
    <source>
        <dbReference type="EMBL" id="KAJ2987297.1"/>
    </source>
</evidence>
<reference evidence="1" key="1">
    <citation type="submission" date="2022-10" db="EMBL/GenBank/DDBJ databases">
        <title>Genome Sequence of Xylaria curta.</title>
        <authorList>
            <person name="Buettner E."/>
        </authorList>
    </citation>
    <scope>NUCLEOTIDE SEQUENCE</scope>
    <source>
        <strain evidence="1">Babe10</strain>
    </source>
</reference>
<organism evidence="1 2">
    <name type="scientific">Xylaria curta</name>
    <dbReference type="NCBI Taxonomy" id="42375"/>
    <lineage>
        <taxon>Eukaryota</taxon>
        <taxon>Fungi</taxon>
        <taxon>Dikarya</taxon>
        <taxon>Ascomycota</taxon>
        <taxon>Pezizomycotina</taxon>
        <taxon>Sordariomycetes</taxon>
        <taxon>Xylariomycetidae</taxon>
        <taxon>Xylariales</taxon>
        <taxon>Xylariaceae</taxon>
        <taxon>Xylaria</taxon>
    </lineage>
</organism>
<protein>
    <submittedName>
        <fullName evidence="1">Uncharacterized protein</fullName>
    </submittedName>
</protein>
<keyword evidence="2" id="KW-1185">Reference proteome</keyword>
<dbReference type="Proteomes" id="UP001143856">
    <property type="component" value="Unassembled WGS sequence"/>
</dbReference>
<sequence length="215" mass="23165">MALPLGAVQILAVSLTAFALSAIALALRLWARAIKKKPLSPSDYMVIFAMVNSMAKIALFFAVVFNGGVGVHLGELLSTNPAAFSLFVKLFVPAQLLWAAANTCNKISILLLYTELFPVTKLIILCRICIAVSAAYFLSVFLEAFLLCTPAAYNWDKSIPDGVCRNQDLADLLSGITNLIIDAIVVILPMPQLFVLQMSLAKRISIAAMFSLGAL</sequence>
<accession>A0ACC1P712</accession>
<dbReference type="EMBL" id="JAPDGR010000813">
    <property type="protein sequence ID" value="KAJ2987297.1"/>
    <property type="molecule type" value="Genomic_DNA"/>
</dbReference>
<proteinExistence type="predicted"/>
<gene>
    <name evidence="1" type="ORF">NUW58_g4585</name>
</gene>
<comment type="caution">
    <text evidence="1">The sequence shown here is derived from an EMBL/GenBank/DDBJ whole genome shotgun (WGS) entry which is preliminary data.</text>
</comment>